<evidence type="ECO:0000313" key="3">
    <source>
        <dbReference type="EMBL" id="MBB6672615.1"/>
    </source>
</evidence>
<evidence type="ECO:0000256" key="1">
    <source>
        <dbReference type="ARBA" id="ARBA00022612"/>
    </source>
</evidence>
<dbReference type="GO" id="GO:0051276">
    <property type="term" value="P:chromosome organization"/>
    <property type="evidence" value="ECO:0007669"/>
    <property type="project" value="InterPro"/>
</dbReference>
<dbReference type="InterPro" id="IPR052404">
    <property type="entry name" value="SPP1-like_terminase"/>
</dbReference>
<reference evidence="3 4" key="1">
    <citation type="submission" date="2020-08" db="EMBL/GenBank/DDBJ databases">
        <title>Cohnella phylogeny.</title>
        <authorList>
            <person name="Dunlap C."/>
        </authorList>
    </citation>
    <scope>NUCLEOTIDE SEQUENCE [LARGE SCALE GENOMIC DNA]</scope>
    <source>
        <strain evidence="3 4">DSM 28246</strain>
    </source>
</reference>
<keyword evidence="2" id="KW-0231">Viral genome packaging</keyword>
<dbReference type="InterPro" id="IPR038713">
    <property type="entry name" value="Terminase_Gp1_N_sf"/>
</dbReference>
<keyword evidence="4" id="KW-1185">Reference proteome</keyword>
<dbReference type="EMBL" id="JACJVP010000029">
    <property type="protein sequence ID" value="MBB6672615.1"/>
    <property type="molecule type" value="Genomic_DNA"/>
</dbReference>
<proteinExistence type="predicted"/>
<comment type="caution">
    <text evidence="3">The sequence shown here is derived from an EMBL/GenBank/DDBJ whole genome shotgun (WGS) entry which is preliminary data.</text>
</comment>
<dbReference type="PANTHER" id="PTHR41328">
    <property type="entry name" value="TERMINASE SMALL SUBUNIT-RELATED"/>
    <property type="match status" value="1"/>
</dbReference>
<evidence type="ECO:0000313" key="4">
    <source>
        <dbReference type="Proteomes" id="UP000547209"/>
    </source>
</evidence>
<dbReference type="RefSeq" id="WP_185144116.1">
    <property type="nucleotide sequence ID" value="NZ_JACJVP010000029.1"/>
</dbReference>
<accession>A0A7X0RUF5</accession>
<keyword evidence="1" id="KW-1188">Viral release from host cell</keyword>
<dbReference type="Pfam" id="PF03592">
    <property type="entry name" value="Terminase_2"/>
    <property type="match status" value="1"/>
</dbReference>
<gene>
    <name evidence="3" type="ORF">H7C19_18195</name>
</gene>
<evidence type="ECO:0000256" key="2">
    <source>
        <dbReference type="ARBA" id="ARBA00023219"/>
    </source>
</evidence>
<sequence>MALTAKQQRFVEEYLIDLNATQAAIRAGYSENTAQEQGSRLLSNVMVKEAIENRQEKIQEKTQVTQEWVIQQYMDIIKNCKEVEPNTAKGALDSVAKHLGMFKDKLEITGSLTIENVLEKI</sequence>
<organism evidence="3 4">
    <name type="scientific">Cohnella nanjingensis</name>
    <dbReference type="NCBI Taxonomy" id="1387779"/>
    <lineage>
        <taxon>Bacteria</taxon>
        <taxon>Bacillati</taxon>
        <taxon>Bacillota</taxon>
        <taxon>Bacilli</taxon>
        <taxon>Bacillales</taxon>
        <taxon>Paenibacillaceae</taxon>
        <taxon>Cohnella</taxon>
    </lineage>
</organism>
<dbReference type="Gene3D" id="1.10.10.1400">
    <property type="entry name" value="Terminase, small subunit, N-terminal DNA-binding domain, HTH motif"/>
    <property type="match status" value="1"/>
</dbReference>
<protein>
    <submittedName>
        <fullName evidence="3">Terminase small subunit</fullName>
    </submittedName>
</protein>
<name>A0A7X0RUF5_9BACL</name>
<dbReference type="AlphaFoldDB" id="A0A7X0RUF5"/>
<dbReference type="Proteomes" id="UP000547209">
    <property type="component" value="Unassembled WGS sequence"/>
</dbReference>
<dbReference type="InterPro" id="IPR005335">
    <property type="entry name" value="Terminase_ssu"/>
</dbReference>
<dbReference type="PANTHER" id="PTHR41328:SF2">
    <property type="entry name" value="TERMINASE SMALL SUBUNIT"/>
    <property type="match status" value="1"/>
</dbReference>